<comment type="caution">
    <text evidence="1">The sequence shown here is derived from an EMBL/GenBank/DDBJ whole genome shotgun (WGS) entry which is preliminary data.</text>
</comment>
<proteinExistence type="predicted"/>
<organism evidence="1 2">
    <name type="scientific">Yanghanlia caeni</name>
    <dbReference type="NCBI Taxonomy" id="3064283"/>
    <lineage>
        <taxon>Bacteria</taxon>
        <taxon>Pseudomonadati</taxon>
        <taxon>Pseudomonadota</taxon>
        <taxon>Betaproteobacteria</taxon>
        <taxon>Burkholderiales</taxon>
        <taxon>Alcaligenaceae</taxon>
        <taxon>Yanghanlia</taxon>
    </lineage>
</organism>
<evidence type="ECO:0000313" key="1">
    <source>
        <dbReference type="EMBL" id="MDR4126978.1"/>
    </source>
</evidence>
<accession>A0ABU1D977</accession>
<dbReference type="EMBL" id="JAUZQE010000046">
    <property type="protein sequence ID" value="MDR4126978.1"/>
    <property type="molecule type" value="Genomic_DNA"/>
</dbReference>
<name>A0ABU1D977_9BURK</name>
<keyword evidence="2" id="KW-1185">Reference proteome</keyword>
<protein>
    <submittedName>
        <fullName evidence="1">Uncharacterized protein</fullName>
    </submittedName>
</protein>
<dbReference type="Proteomes" id="UP001232156">
    <property type="component" value="Unassembled WGS sequence"/>
</dbReference>
<dbReference type="RefSeq" id="WP_347287566.1">
    <property type="nucleotide sequence ID" value="NZ_JAUZQE010000046.1"/>
</dbReference>
<evidence type="ECO:0000313" key="2">
    <source>
        <dbReference type="Proteomes" id="UP001232156"/>
    </source>
</evidence>
<sequence length="205" mass="23659">MESSPMKFEEYHRQKQILEAIEQASNLSLAALERELGISEAGDTNAGRSWRAWTGPENQLCTQLDEIIARAREKGWVNEQTLAIREYTKRKKQGLAQISRRVREFAAKQAALSAALHDFREVCRDAYARTAEFDVPPIWISVGDTEDTYQSFPLCLPDIEKEFEKAQAAMEMLLELELNLQHYPEPDPVTNRSFLFTRKFHKKPQ</sequence>
<reference evidence="1 2" key="1">
    <citation type="submission" date="2023-08" db="EMBL/GenBank/DDBJ databases">
        <title>Alcaligenaceae gen. nov., a novel taxon isolated from the sludge of Yixing Pesticide Factory.</title>
        <authorList>
            <person name="Ruan L."/>
        </authorList>
    </citation>
    <scope>NUCLEOTIDE SEQUENCE [LARGE SCALE GENOMIC DNA]</scope>
    <source>
        <strain evidence="1 2">LG-2</strain>
    </source>
</reference>
<gene>
    <name evidence="1" type="ORF">Q8947_13425</name>
</gene>